<gene>
    <name evidence="2" type="ORF">Lmac_0364</name>
</gene>
<dbReference type="STRING" id="466.Lmac_0364"/>
<dbReference type="Proteomes" id="UP000054908">
    <property type="component" value="Unassembled WGS sequence"/>
</dbReference>
<organism evidence="2 3">
    <name type="scientific">Legionella maceachernii</name>
    <dbReference type="NCBI Taxonomy" id="466"/>
    <lineage>
        <taxon>Bacteria</taxon>
        <taxon>Pseudomonadati</taxon>
        <taxon>Pseudomonadota</taxon>
        <taxon>Gammaproteobacteria</taxon>
        <taxon>Legionellales</taxon>
        <taxon>Legionellaceae</taxon>
        <taxon>Legionella</taxon>
    </lineage>
</organism>
<evidence type="ECO:0000313" key="3">
    <source>
        <dbReference type="Proteomes" id="UP000054908"/>
    </source>
</evidence>
<accession>A0A0W0WGA0</accession>
<comment type="caution">
    <text evidence="2">The sequence shown here is derived from an EMBL/GenBank/DDBJ whole genome shotgun (WGS) entry which is preliminary data.</text>
</comment>
<proteinExistence type="predicted"/>
<keyword evidence="1" id="KW-0472">Membrane</keyword>
<keyword evidence="1" id="KW-1133">Transmembrane helix</keyword>
<keyword evidence="1" id="KW-0812">Transmembrane</keyword>
<protein>
    <submittedName>
        <fullName evidence="2">Uncharacterized protein</fullName>
    </submittedName>
</protein>
<sequence>MGWDELKKQFQIALEQKYLDTSESRRFFNLAHSKNSHFFTKGKKFLKSIEELRNLFIPSTQSLFDDILDAATELLKDPSKDSHNLINNFRILEKKIQNRESIKTCTGGFNFVANSTFAAAGVTLATGGLYTIYNSIALLAAGGILAASGGPLLWLAIGLGATMIGLFIAGMTAYDAYTNYRYYKENQIREIKEFVHLLNPNCAANGEDLERSLSEGGRNINSTDTEVSMREYSLF</sequence>
<name>A0A0W0WGA0_9GAMM</name>
<dbReference type="RefSeq" id="WP_058451192.1">
    <property type="nucleotide sequence ID" value="NZ_CAAAIB010000006.1"/>
</dbReference>
<dbReference type="AlphaFoldDB" id="A0A0W0WGA0"/>
<evidence type="ECO:0000256" key="1">
    <source>
        <dbReference type="SAM" id="Phobius"/>
    </source>
</evidence>
<dbReference type="OrthoDB" id="5657176at2"/>
<dbReference type="PATRIC" id="fig|466.6.peg.389"/>
<keyword evidence="3" id="KW-1185">Reference proteome</keyword>
<dbReference type="EMBL" id="LNYL01000007">
    <property type="protein sequence ID" value="KTD31310.1"/>
    <property type="molecule type" value="Genomic_DNA"/>
</dbReference>
<feature type="transmembrane region" description="Helical" evidence="1">
    <location>
        <begin position="111"/>
        <end position="133"/>
    </location>
</feature>
<feature type="transmembrane region" description="Helical" evidence="1">
    <location>
        <begin position="153"/>
        <end position="174"/>
    </location>
</feature>
<reference evidence="2 3" key="1">
    <citation type="submission" date="2015-11" db="EMBL/GenBank/DDBJ databases">
        <title>Genomic analysis of 38 Legionella species identifies large and diverse effector repertoires.</title>
        <authorList>
            <person name="Burstein D."/>
            <person name="Amaro F."/>
            <person name="Zusman T."/>
            <person name="Lifshitz Z."/>
            <person name="Cohen O."/>
            <person name="Gilbert J.A."/>
            <person name="Pupko T."/>
            <person name="Shuman H.A."/>
            <person name="Segal G."/>
        </authorList>
    </citation>
    <scope>NUCLEOTIDE SEQUENCE [LARGE SCALE GENOMIC DNA]</scope>
    <source>
        <strain evidence="2 3">PX-1-G2-E2</strain>
    </source>
</reference>
<evidence type="ECO:0000313" key="2">
    <source>
        <dbReference type="EMBL" id="KTD31310.1"/>
    </source>
</evidence>